<organism evidence="1 2">
    <name type="scientific">Diploptera punctata</name>
    <name type="common">Pacific beetle cockroach</name>
    <dbReference type="NCBI Taxonomy" id="6984"/>
    <lineage>
        <taxon>Eukaryota</taxon>
        <taxon>Metazoa</taxon>
        <taxon>Ecdysozoa</taxon>
        <taxon>Arthropoda</taxon>
        <taxon>Hexapoda</taxon>
        <taxon>Insecta</taxon>
        <taxon>Pterygota</taxon>
        <taxon>Neoptera</taxon>
        <taxon>Polyneoptera</taxon>
        <taxon>Dictyoptera</taxon>
        <taxon>Blattodea</taxon>
        <taxon>Blaberoidea</taxon>
        <taxon>Blaberidae</taxon>
        <taxon>Diplopterinae</taxon>
        <taxon>Diploptera</taxon>
    </lineage>
</organism>
<feature type="non-terminal residue" evidence="1">
    <location>
        <position position="1"/>
    </location>
</feature>
<sequence length="173" mass="19676">FSIRPSAVTRNNIKDAGYRYVNVNHCQALSRHPLLYKRTTIIHTFRQPTIPCFQPYSFDSLSSPFPTFCLSHFSLPLDLLPCIILLYNTRILLIFFSSSHTSKPYFLCLSLSSLQPYFFGLSLFSLQPYFFASLSSPFSHTSLPLLSLSPLFDIVTATIGQHGRSWQGSYFAT</sequence>
<gene>
    <name evidence="1" type="ORF">L9F63_003129</name>
</gene>
<keyword evidence="2" id="KW-1185">Reference proteome</keyword>
<protein>
    <submittedName>
        <fullName evidence="1">Uncharacterized protein</fullName>
    </submittedName>
</protein>
<feature type="non-terminal residue" evidence="1">
    <location>
        <position position="173"/>
    </location>
</feature>
<proteinExistence type="predicted"/>
<evidence type="ECO:0000313" key="1">
    <source>
        <dbReference type="EMBL" id="KAJ9582515.1"/>
    </source>
</evidence>
<dbReference type="EMBL" id="JASPKZ010007796">
    <property type="protein sequence ID" value="KAJ9582515.1"/>
    <property type="molecule type" value="Genomic_DNA"/>
</dbReference>
<reference evidence="1" key="1">
    <citation type="journal article" date="2023" name="IScience">
        <title>Live-bearing cockroach genome reveals convergent evolutionary mechanisms linked to viviparity in insects and beyond.</title>
        <authorList>
            <person name="Fouks B."/>
            <person name="Harrison M.C."/>
            <person name="Mikhailova A.A."/>
            <person name="Marchal E."/>
            <person name="English S."/>
            <person name="Carruthers M."/>
            <person name="Jennings E.C."/>
            <person name="Chiamaka E.L."/>
            <person name="Frigard R.A."/>
            <person name="Pippel M."/>
            <person name="Attardo G.M."/>
            <person name="Benoit J.B."/>
            <person name="Bornberg-Bauer E."/>
            <person name="Tobe S.S."/>
        </authorList>
    </citation>
    <scope>NUCLEOTIDE SEQUENCE</scope>
    <source>
        <strain evidence="1">Stay&amp;Tobe</strain>
    </source>
</reference>
<dbReference type="Proteomes" id="UP001233999">
    <property type="component" value="Unassembled WGS sequence"/>
</dbReference>
<name>A0AAD7ZKT0_DIPPU</name>
<evidence type="ECO:0000313" key="2">
    <source>
        <dbReference type="Proteomes" id="UP001233999"/>
    </source>
</evidence>
<comment type="caution">
    <text evidence="1">The sequence shown here is derived from an EMBL/GenBank/DDBJ whole genome shotgun (WGS) entry which is preliminary data.</text>
</comment>
<dbReference type="AlphaFoldDB" id="A0AAD7ZKT0"/>
<accession>A0AAD7ZKT0</accession>
<reference evidence="1" key="2">
    <citation type="submission" date="2023-05" db="EMBL/GenBank/DDBJ databases">
        <authorList>
            <person name="Fouks B."/>
        </authorList>
    </citation>
    <scope>NUCLEOTIDE SEQUENCE</scope>
    <source>
        <strain evidence="1">Stay&amp;Tobe</strain>
        <tissue evidence="1">Testes</tissue>
    </source>
</reference>